<dbReference type="EMBL" id="FNBA01000001">
    <property type="protein sequence ID" value="SDE54608.1"/>
    <property type="molecule type" value="Genomic_DNA"/>
</dbReference>
<evidence type="ECO:0000313" key="4">
    <source>
        <dbReference type="Proteomes" id="UP000199321"/>
    </source>
</evidence>
<dbReference type="InterPro" id="IPR050563">
    <property type="entry name" value="4-hydroxybenzoyl-CoA_TE"/>
</dbReference>
<dbReference type="OrthoDB" id="9800856at2"/>
<dbReference type="CDD" id="cd00586">
    <property type="entry name" value="4HBT"/>
    <property type="match status" value="1"/>
</dbReference>
<gene>
    <name evidence="3" type="ORF">SAMN05421855_1011150</name>
</gene>
<dbReference type="PANTHER" id="PTHR31793">
    <property type="entry name" value="4-HYDROXYBENZOYL-COA THIOESTERASE FAMILY MEMBER"/>
    <property type="match status" value="1"/>
</dbReference>
<dbReference type="SUPFAM" id="SSF54637">
    <property type="entry name" value="Thioesterase/thiol ester dehydrase-isomerase"/>
    <property type="match status" value="1"/>
</dbReference>
<protein>
    <submittedName>
        <fullName evidence="3">Acyl-CoA thioester hydrolase</fullName>
    </submittedName>
</protein>
<dbReference type="InterPro" id="IPR029069">
    <property type="entry name" value="HotDog_dom_sf"/>
</dbReference>
<dbReference type="InterPro" id="IPR008272">
    <property type="entry name" value="HB-CoA_thioesterase_AS"/>
</dbReference>
<dbReference type="Pfam" id="PF13279">
    <property type="entry name" value="4HBT_2"/>
    <property type="match status" value="1"/>
</dbReference>
<dbReference type="PANTHER" id="PTHR31793:SF27">
    <property type="entry name" value="NOVEL THIOESTERASE SUPERFAMILY DOMAIN AND SAPOSIN A-TYPE DOMAIN CONTAINING PROTEIN (0610012H03RIK)"/>
    <property type="match status" value="1"/>
</dbReference>
<dbReference type="Gene3D" id="3.10.129.10">
    <property type="entry name" value="Hotdog Thioesterase"/>
    <property type="match status" value="1"/>
</dbReference>
<dbReference type="InterPro" id="IPR006684">
    <property type="entry name" value="YbgC/YbaW"/>
</dbReference>
<dbReference type="NCBIfam" id="TIGR00051">
    <property type="entry name" value="YbgC/FadM family acyl-CoA thioesterase"/>
    <property type="match status" value="1"/>
</dbReference>
<keyword evidence="2 3" id="KW-0378">Hydrolase</keyword>
<evidence type="ECO:0000256" key="2">
    <source>
        <dbReference type="ARBA" id="ARBA00022801"/>
    </source>
</evidence>
<name>A0A1G7DT08_9FLAO</name>
<evidence type="ECO:0000313" key="3">
    <source>
        <dbReference type="EMBL" id="SDE54608.1"/>
    </source>
</evidence>
<evidence type="ECO:0000256" key="1">
    <source>
        <dbReference type="ARBA" id="ARBA00005953"/>
    </source>
</evidence>
<dbReference type="GO" id="GO:0047617">
    <property type="term" value="F:fatty acyl-CoA hydrolase activity"/>
    <property type="evidence" value="ECO:0007669"/>
    <property type="project" value="TreeGrafter"/>
</dbReference>
<accession>A0A1G7DT08</accession>
<dbReference type="AlphaFoldDB" id="A0A1G7DT08"/>
<dbReference type="Proteomes" id="UP000199321">
    <property type="component" value="Unassembled WGS sequence"/>
</dbReference>
<proteinExistence type="inferred from homology"/>
<keyword evidence="4" id="KW-1185">Reference proteome</keyword>
<dbReference type="STRING" id="227084.SAMN05421855_1011150"/>
<comment type="similarity">
    <text evidence="1">Belongs to the 4-hydroxybenzoyl-CoA thioesterase family.</text>
</comment>
<dbReference type="PROSITE" id="PS01328">
    <property type="entry name" value="4HBCOA_THIOESTERASE"/>
    <property type="match status" value="1"/>
</dbReference>
<sequence>MKGKTRYNSHKEISFTNEIRVRFVETDPLGIVWHGNYIQYFEDGREAFGRHHGISYLDQKDNGFASPIVKSTSEHKLPLRYGDIATVKTIYVDSPAAKMIFRYEIYNPEGQLVCTGETIQVFVSLDSGDLSLSIPEFFRAWKLKEGLLNA</sequence>
<dbReference type="RefSeq" id="WP_093141654.1">
    <property type="nucleotide sequence ID" value="NZ_BMWO01000001.1"/>
</dbReference>
<reference evidence="3 4" key="1">
    <citation type="submission" date="2016-10" db="EMBL/GenBank/DDBJ databases">
        <authorList>
            <person name="de Groot N.N."/>
        </authorList>
    </citation>
    <scope>NUCLEOTIDE SEQUENCE [LARGE SCALE GENOMIC DNA]</scope>
    <source>
        <strain evidence="3 4">DSM 16195</strain>
    </source>
</reference>
<organism evidence="3 4">
    <name type="scientific">Ulvibacter litoralis</name>
    <dbReference type="NCBI Taxonomy" id="227084"/>
    <lineage>
        <taxon>Bacteria</taxon>
        <taxon>Pseudomonadati</taxon>
        <taxon>Bacteroidota</taxon>
        <taxon>Flavobacteriia</taxon>
        <taxon>Flavobacteriales</taxon>
        <taxon>Flavobacteriaceae</taxon>
        <taxon>Ulvibacter</taxon>
    </lineage>
</organism>